<feature type="transmembrane region" description="Helical" evidence="1">
    <location>
        <begin position="6"/>
        <end position="30"/>
    </location>
</feature>
<keyword evidence="1" id="KW-0472">Membrane</keyword>
<sequence length="66" mass="7486">MITIKSILGVFFGILSGSSLILNIIALFTVFRLAFVLRKNHVYIIAFFNILSDVLQMTIATFYQVE</sequence>
<reference evidence="3" key="1">
    <citation type="submission" date="2016-11" db="UniProtKB">
        <authorList>
            <consortium name="WormBaseParasite"/>
        </authorList>
    </citation>
    <scope>IDENTIFICATION</scope>
</reference>
<dbReference type="STRING" id="1561998.A0A1I7UK97"/>
<dbReference type="WBParaSite" id="Csp11.Scaffold630.g16807.t1">
    <property type="protein sequence ID" value="Csp11.Scaffold630.g16807.t1"/>
    <property type="gene ID" value="Csp11.Scaffold630.g16807"/>
</dbReference>
<accession>A0A1I7UK97</accession>
<keyword evidence="2" id="KW-1185">Reference proteome</keyword>
<protein>
    <submittedName>
        <fullName evidence="3">G_PROTEIN_RECEP_F1_2 domain-containing protein</fullName>
    </submittedName>
</protein>
<name>A0A1I7UK97_9PELO</name>
<dbReference type="Proteomes" id="UP000095282">
    <property type="component" value="Unplaced"/>
</dbReference>
<proteinExistence type="predicted"/>
<evidence type="ECO:0000313" key="3">
    <source>
        <dbReference type="WBParaSite" id="Csp11.Scaffold630.g16807.t1"/>
    </source>
</evidence>
<evidence type="ECO:0000256" key="1">
    <source>
        <dbReference type="SAM" id="Phobius"/>
    </source>
</evidence>
<organism evidence="2 3">
    <name type="scientific">Caenorhabditis tropicalis</name>
    <dbReference type="NCBI Taxonomy" id="1561998"/>
    <lineage>
        <taxon>Eukaryota</taxon>
        <taxon>Metazoa</taxon>
        <taxon>Ecdysozoa</taxon>
        <taxon>Nematoda</taxon>
        <taxon>Chromadorea</taxon>
        <taxon>Rhabditida</taxon>
        <taxon>Rhabditina</taxon>
        <taxon>Rhabditomorpha</taxon>
        <taxon>Rhabditoidea</taxon>
        <taxon>Rhabditidae</taxon>
        <taxon>Peloderinae</taxon>
        <taxon>Caenorhabditis</taxon>
    </lineage>
</organism>
<evidence type="ECO:0000313" key="2">
    <source>
        <dbReference type="Proteomes" id="UP000095282"/>
    </source>
</evidence>
<feature type="transmembrane region" description="Helical" evidence="1">
    <location>
        <begin position="42"/>
        <end position="63"/>
    </location>
</feature>
<keyword evidence="1" id="KW-1133">Transmembrane helix</keyword>
<keyword evidence="1" id="KW-0812">Transmembrane</keyword>
<dbReference type="AlphaFoldDB" id="A0A1I7UK97"/>